<protein>
    <submittedName>
        <fullName evidence="3">Uncharacterized protein</fullName>
    </submittedName>
</protein>
<organism evidence="2 3">
    <name type="scientific">Plectus sambesii</name>
    <dbReference type="NCBI Taxonomy" id="2011161"/>
    <lineage>
        <taxon>Eukaryota</taxon>
        <taxon>Metazoa</taxon>
        <taxon>Ecdysozoa</taxon>
        <taxon>Nematoda</taxon>
        <taxon>Chromadorea</taxon>
        <taxon>Plectida</taxon>
        <taxon>Plectina</taxon>
        <taxon>Plectoidea</taxon>
        <taxon>Plectidae</taxon>
        <taxon>Plectus</taxon>
    </lineage>
</organism>
<sequence length="114" mass="12683">MDVNERRRSNGAPRSTARDTPACCSSRRARPDADQQRLFQTAAIMPDRRDECGVMSNPEQTSKHKRVRPAADRSSPTPPPSPLPVSCNRWALQRPGPRPRPSPSPTAHPMQTPH</sequence>
<name>A0A914V4E3_9BILA</name>
<dbReference type="Proteomes" id="UP000887566">
    <property type="component" value="Unplaced"/>
</dbReference>
<keyword evidence="2" id="KW-1185">Reference proteome</keyword>
<evidence type="ECO:0000256" key="1">
    <source>
        <dbReference type="SAM" id="MobiDB-lite"/>
    </source>
</evidence>
<feature type="compositionally biased region" description="Pro residues" evidence="1">
    <location>
        <begin position="96"/>
        <end position="106"/>
    </location>
</feature>
<reference evidence="3" key="1">
    <citation type="submission" date="2022-11" db="UniProtKB">
        <authorList>
            <consortium name="WormBaseParasite"/>
        </authorList>
    </citation>
    <scope>IDENTIFICATION</scope>
</reference>
<evidence type="ECO:0000313" key="3">
    <source>
        <dbReference type="WBParaSite" id="PSAMB.scaffold1535size30370.g13651.t1"/>
    </source>
</evidence>
<accession>A0A914V4E3</accession>
<evidence type="ECO:0000313" key="2">
    <source>
        <dbReference type="Proteomes" id="UP000887566"/>
    </source>
</evidence>
<dbReference type="AlphaFoldDB" id="A0A914V4E3"/>
<proteinExistence type="predicted"/>
<dbReference type="WBParaSite" id="PSAMB.scaffold1535size30370.g13651.t1">
    <property type="protein sequence ID" value="PSAMB.scaffold1535size30370.g13651.t1"/>
    <property type="gene ID" value="PSAMB.scaffold1535size30370.g13651"/>
</dbReference>
<feature type="region of interest" description="Disordered" evidence="1">
    <location>
        <begin position="1"/>
        <end position="114"/>
    </location>
</feature>